<dbReference type="CDD" id="cd01060">
    <property type="entry name" value="Membrane-FADS-like"/>
    <property type="match status" value="1"/>
</dbReference>
<dbReference type="PROSITE" id="PS51857">
    <property type="entry name" value="CSD_2"/>
    <property type="match status" value="1"/>
</dbReference>
<feature type="domain" description="CSD" evidence="2">
    <location>
        <begin position="2"/>
        <end position="66"/>
    </location>
</feature>
<reference evidence="3 4" key="1">
    <citation type="submission" date="2019-04" db="EMBL/GenBank/DDBJ databases">
        <title>Chitiniphilus eburnea sp. nov., a novel chitinolytic bacterium isolated from aquaculture sludge.</title>
        <authorList>
            <person name="Sheng M."/>
        </authorList>
    </citation>
    <scope>NUCLEOTIDE SEQUENCE [LARGE SCALE GENOMIC DNA]</scope>
    <source>
        <strain evidence="3 4">HX-2-15</strain>
    </source>
</reference>
<dbReference type="InterPro" id="IPR012340">
    <property type="entry name" value="NA-bd_OB-fold"/>
</dbReference>
<dbReference type="OrthoDB" id="72963at2"/>
<dbReference type="EMBL" id="SUMF01000001">
    <property type="protein sequence ID" value="TJZ78854.1"/>
    <property type="molecule type" value="Genomic_DNA"/>
</dbReference>
<dbReference type="InterPro" id="IPR002059">
    <property type="entry name" value="CSP_DNA-bd"/>
</dbReference>
<feature type="transmembrane region" description="Helical" evidence="1">
    <location>
        <begin position="113"/>
        <end position="131"/>
    </location>
</feature>
<protein>
    <submittedName>
        <fullName evidence="3">DUF1294 domain-containing protein</fullName>
    </submittedName>
</protein>
<evidence type="ECO:0000313" key="3">
    <source>
        <dbReference type="EMBL" id="TJZ78854.1"/>
    </source>
</evidence>
<dbReference type="AlphaFoldDB" id="A0A4U0QRK1"/>
<dbReference type="InterPro" id="IPR010718">
    <property type="entry name" value="DUF1294"/>
</dbReference>
<feature type="transmembrane region" description="Helical" evidence="1">
    <location>
        <begin position="90"/>
        <end position="107"/>
    </location>
</feature>
<evidence type="ECO:0000313" key="4">
    <source>
        <dbReference type="Proteomes" id="UP000310016"/>
    </source>
</evidence>
<dbReference type="Gene3D" id="2.40.50.140">
    <property type="entry name" value="Nucleic acid-binding proteins"/>
    <property type="match status" value="1"/>
</dbReference>
<dbReference type="RefSeq" id="WP_136771369.1">
    <property type="nucleotide sequence ID" value="NZ_CP156074.1"/>
</dbReference>
<dbReference type="GO" id="GO:0003676">
    <property type="term" value="F:nucleic acid binding"/>
    <property type="evidence" value="ECO:0007669"/>
    <property type="project" value="InterPro"/>
</dbReference>
<keyword evidence="4" id="KW-1185">Reference proteome</keyword>
<evidence type="ECO:0000259" key="2">
    <source>
        <dbReference type="PROSITE" id="PS51857"/>
    </source>
</evidence>
<keyword evidence="1" id="KW-0812">Transmembrane</keyword>
<keyword evidence="1" id="KW-1133">Transmembrane helix</keyword>
<name>A0A4U0QRK1_9NEIS</name>
<sequence length="198" mass="21605">MVEEGILAEWRDEQGFGFVEVSGKRYFLHISAVKRLGAGRPRQGDRIVFQPGTDAQGRPRALAATIDRGPAKASPRRIARGASNGSRFDFFDLLMLILLPVAAIVALRTGQPLFAIAYALFSAIAVVLYWHDKHRAVNGGRRVPESTLQIVALLGGWPGAWIAQHLLRHKSRKASFRAVFVASALLNVAGLAWLSGQV</sequence>
<organism evidence="3 4">
    <name type="scientific">Chitiniphilus eburneus</name>
    <dbReference type="NCBI Taxonomy" id="2571148"/>
    <lineage>
        <taxon>Bacteria</taxon>
        <taxon>Pseudomonadati</taxon>
        <taxon>Pseudomonadota</taxon>
        <taxon>Betaproteobacteria</taxon>
        <taxon>Neisseriales</taxon>
        <taxon>Chitinibacteraceae</taxon>
        <taxon>Chitiniphilus</taxon>
    </lineage>
</organism>
<comment type="caution">
    <text evidence="3">The sequence shown here is derived from an EMBL/GenBank/DDBJ whole genome shotgun (WGS) entry which is preliminary data.</text>
</comment>
<dbReference type="SUPFAM" id="SSF50249">
    <property type="entry name" value="Nucleic acid-binding proteins"/>
    <property type="match status" value="1"/>
</dbReference>
<feature type="transmembrane region" description="Helical" evidence="1">
    <location>
        <begin position="174"/>
        <end position="194"/>
    </location>
</feature>
<keyword evidence="1" id="KW-0472">Membrane</keyword>
<evidence type="ECO:0000256" key="1">
    <source>
        <dbReference type="SAM" id="Phobius"/>
    </source>
</evidence>
<proteinExistence type="predicted"/>
<gene>
    <name evidence="3" type="ORF">FAZ21_00780</name>
</gene>
<dbReference type="Proteomes" id="UP000310016">
    <property type="component" value="Unassembled WGS sequence"/>
</dbReference>
<dbReference type="Pfam" id="PF06961">
    <property type="entry name" value="DUF1294"/>
    <property type="match status" value="1"/>
</dbReference>
<accession>A0A4U0QRK1</accession>